<reference evidence="3 4" key="1">
    <citation type="submission" date="2018-02" db="EMBL/GenBank/DDBJ databases">
        <title>Genomic Encyclopedia of Archaeal and Bacterial Type Strains, Phase II (KMG-II): from individual species to whole genera.</title>
        <authorList>
            <person name="Goeker M."/>
        </authorList>
    </citation>
    <scope>NUCLEOTIDE SEQUENCE [LARGE SCALE GENOMIC DNA]</scope>
    <source>
        <strain evidence="3 4">DSM 3808</strain>
    </source>
</reference>
<gene>
    <name evidence="3" type="ORF">BXY41_106215</name>
</gene>
<feature type="compositionally biased region" description="Gly residues" evidence="2">
    <location>
        <begin position="20"/>
        <end position="33"/>
    </location>
</feature>
<evidence type="ECO:0000256" key="1">
    <source>
        <dbReference type="SAM" id="Coils"/>
    </source>
</evidence>
<dbReference type="EMBL" id="PTJA01000006">
    <property type="protein sequence ID" value="PPK80625.1"/>
    <property type="molecule type" value="Genomic_DNA"/>
</dbReference>
<evidence type="ECO:0000313" key="3">
    <source>
        <dbReference type="EMBL" id="PPK80625.1"/>
    </source>
</evidence>
<dbReference type="Pfam" id="PF14265">
    <property type="entry name" value="DUF4355"/>
    <property type="match status" value="1"/>
</dbReference>
<name>A0A2S6HSG2_9FIRM</name>
<feature type="coiled-coil region" evidence="1">
    <location>
        <begin position="93"/>
        <end position="127"/>
    </location>
</feature>
<organism evidence="3 4">
    <name type="scientific">Lacrimispora xylanisolvens</name>
    <dbReference type="NCBI Taxonomy" id="384636"/>
    <lineage>
        <taxon>Bacteria</taxon>
        <taxon>Bacillati</taxon>
        <taxon>Bacillota</taxon>
        <taxon>Clostridia</taxon>
        <taxon>Lachnospirales</taxon>
        <taxon>Lachnospiraceae</taxon>
        <taxon>Lacrimispora</taxon>
    </lineage>
</organism>
<protein>
    <submittedName>
        <fullName evidence="3">Uncharacterized protein DUF4355</fullName>
    </submittedName>
</protein>
<proteinExistence type="predicted"/>
<evidence type="ECO:0000256" key="2">
    <source>
        <dbReference type="SAM" id="MobiDB-lite"/>
    </source>
</evidence>
<comment type="caution">
    <text evidence="3">The sequence shown here is derived from an EMBL/GenBank/DDBJ whole genome shotgun (WGS) entry which is preliminary data.</text>
</comment>
<dbReference type="AlphaFoldDB" id="A0A2S6HSG2"/>
<evidence type="ECO:0000313" key="4">
    <source>
        <dbReference type="Proteomes" id="UP000237749"/>
    </source>
</evidence>
<keyword evidence="1" id="KW-0175">Coiled coil</keyword>
<feature type="region of interest" description="Disordered" evidence="2">
    <location>
        <begin position="14"/>
        <end position="59"/>
    </location>
</feature>
<accession>A0A2S6HSG2</accession>
<dbReference type="RefSeq" id="WP_104437312.1">
    <property type="nucleotide sequence ID" value="NZ_PTJA01000006.1"/>
</dbReference>
<sequence length="230" mass="25256">MRKKSLYPINLHFFGHDGDGAGAAGGEGSGTGEPGKEGSGEGGAGGDGSGKEQDPPKTKTFDEILKEGSYQAEFDRRVQKALGTAKEKWSALMDDKLSEAEKLSKMNKEEKTEYMRQKQEKELLDRESAITRRELMAEAKNTLAEKKLPVELAEVLNYTDADSCNKSITAIETAFQKALEAGIQERLKGGTPIKKATQTAAYTKEQVATMTPEEINENWEAISNSMKDWK</sequence>
<feature type="compositionally biased region" description="Basic and acidic residues" evidence="2">
    <location>
        <begin position="49"/>
        <end position="59"/>
    </location>
</feature>
<keyword evidence="4" id="KW-1185">Reference proteome</keyword>
<dbReference type="InterPro" id="IPR025580">
    <property type="entry name" value="Gp46"/>
</dbReference>
<dbReference type="Proteomes" id="UP000237749">
    <property type="component" value="Unassembled WGS sequence"/>
</dbReference>
<dbReference type="OrthoDB" id="3196829at2"/>